<protein>
    <submittedName>
        <fullName evidence="2">Uncharacterized protein</fullName>
    </submittedName>
</protein>
<dbReference type="PANTHER" id="PTHR35394:SF5">
    <property type="entry name" value="DUF3176 DOMAIN-CONTAINING PROTEIN"/>
    <property type="match status" value="1"/>
</dbReference>
<dbReference type="PANTHER" id="PTHR35394">
    <property type="entry name" value="DUF3176 DOMAIN-CONTAINING PROTEIN"/>
    <property type="match status" value="1"/>
</dbReference>
<dbReference type="Proteomes" id="UP001323405">
    <property type="component" value="Unassembled WGS sequence"/>
</dbReference>
<keyword evidence="1" id="KW-0472">Membrane</keyword>
<proteinExistence type="predicted"/>
<comment type="caution">
    <text evidence="2">The sequence shown here is derived from an EMBL/GenBank/DDBJ whole genome shotgun (WGS) entry which is preliminary data.</text>
</comment>
<reference evidence="2 3" key="1">
    <citation type="journal article" date="2023" name="bioRxiv">
        <title>High-quality genome assemblies of four members of thePodospora anserinaspecies complex.</title>
        <authorList>
            <person name="Ament-Velasquez S.L."/>
            <person name="Vogan A.A."/>
            <person name="Wallerman O."/>
            <person name="Hartmann F."/>
            <person name="Gautier V."/>
            <person name="Silar P."/>
            <person name="Giraud T."/>
            <person name="Johannesson H."/>
        </authorList>
    </citation>
    <scope>NUCLEOTIDE SEQUENCE [LARGE SCALE GENOMIC DNA]</scope>
    <source>
        <strain evidence="2 3">CBS 415.72m</strain>
    </source>
</reference>
<dbReference type="InterPro" id="IPR021514">
    <property type="entry name" value="DUF3176"/>
</dbReference>
<accession>A0ABR0GHL7</accession>
<dbReference type="EMBL" id="JAFFHA010000005">
    <property type="protein sequence ID" value="KAK4655188.1"/>
    <property type="molecule type" value="Genomic_DNA"/>
</dbReference>
<sequence>MEYDPFNPEHQPKSEPQVAVTEAYTFNQGPEKHETGLARSQAWWHAWWLEVVSMVVTIGCSVAIIAILCAFNRRPITDWTDKSKLAEIISLPTTLSILATAANATTTLVLGSAISQYKWVYFKAKNRSLADLDLLDGTSRGTLWKCLELLVKRMKTLASLGAIAMILSLAVGPFYQQTVQLTEWDVPSDDGKASFGLAHQYIASGRPNFAAGGGADASLPSAFQVEAATADSPMQGAIYRGLFNLDGPAIFNCTSNCTWPDPGASKPYVSLGFRSDCANVTEATLRASGWDDTIEGSPRGINITTPGNVTLDTRFSFTSYQPVVVVASKSLLWHQIKNINTSPFDWTGDTVGHTIARMAVFRSELDPRNFELVSSKMQVTECDLSLVAYRYSDISVSDSKLTIGKEELIRLQSGVVERQDDGRFIGVFDTVVDSSGTTIPLKVSLADIGALTLLFTSTRFMGTLYAGEPPDRSRIHRPSGMGDAFLGGDITDQLVIERFERMAESMTLQLRSISDVTATGISVYSIVHYKVEWAWLVLPLAVQLITLVFFFWVLVRNHHSGLQHWKDSALAVISHSLQAADEDIHQVEVIGPMHVEKIQELKDWANRTKAKLL</sequence>
<keyword evidence="3" id="KW-1185">Reference proteome</keyword>
<evidence type="ECO:0000256" key="1">
    <source>
        <dbReference type="SAM" id="Phobius"/>
    </source>
</evidence>
<keyword evidence="1" id="KW-0812">Transmembrane</keyword>
<dbReference type="Pfam" id="PF11374">
    <property type="entry name" value="DUF3176"/>
    <property type="match status" value="1"/>
</dbReference>
<feature type="transmembrane region" description="Helical" evidence="1">
    <location>
        <begin position="47"/>
        <end position="71"/>
    </location>
</feature>
<name>A0ABR0GHL7_9PEZI</name>
<keyword evidence="1" id="KW-1133">Transmembrane helix</keyword>
<feature type="transmembrane region" description="Helical" evidence="1">
    <location>
        <begin position="533"/>
        <end position="555"/>
    </location>
</feature>
<organism evidence="2 3">
    <name type="scientific">Podospora pseudocomata</name>
    <dbReference type="NCBI Taxonomy" id="2093779"/>
    <lineage>
        <taxon>Eukaryota</taxon>
        <taxon>Fungi</taxon>
        <taxon>Dikarya</taxon>
        <taxon>Ascomycota</taxon>
        <taxon>Pezizomycotina</taxon>
        <taxon>Sordariomycetes</taxon>
        <taxon>Sordariomycetidae</taxon>
        <taxon>Sordariales</taxon>
        <taxon>Podosporaceae</taxon>
        <taxon>Podospora</taxon>
    </lineage>
</organism>
<gene>
    <name evidence="2" type="ORF">QC762_300200</name>
</gene>
<evidence type="ECO:0000313" key="2">
    <source>
        <dbReference type="EMBL" id="KAK4655188.1"/>
    </source>
</evidence>
<dbReference type="RefSeq" id="XP_062744163.1">
    <property type="nucleotide sequence ID" value="XM_062888332.1"/>
</dbReference>
<dbReference type="GeneID" id="87908239"/>
<evidence type="ECO:0000313" key="3">
    <source>
        <dbReference type="Proteomes" id="UP001323405"/>
    </source>
</evidence>